<protein>
    <submittedName>
        <fullName evidence="6">FAD-dependent oxidoreductase</fullName>
    </submittedName>
</protein>
<proteinExistence type="predicted"/>
<name>A0ABW2B9Y8_9RHOB</name>
<dbReference type="InterPro" id="IPR050446">
    <property type="entry name" value="FAD-oxidoreductase/Apoptosis"/>
</dbReference>
<evidence type="ECO:0000256" key="3">
    <source>
        <dbReference type="ARBA" id="ARBA00022827"/>
    </source>
</evidence>
<evidence type="ECO:0000256" key="1">
    <source>
        <dbReference type="ARBA" id="ARBA00001974"/>
    </source>
</evidence>
<keyword evidence="4" id="KW-0560">Oxidoreductase</keyword>
<accession>A0ABW2B9Y8</accession>
<organism evidence="6 7">
    <name type="scientific">Sulfitobacter porphyrae</name>
    <dbReference type="NCBI Taxonomy" id="1246864"/>
    <lineage>
        <taxon>Bacteria</taxon>
        <taxon>Pseudomonadati</taxon>
        <taxon>Pseudomonadota</taxon>
        <taxon>Alphaproteobacteria</taxon>
        <taxon>Rhodobacterales</taxon>
        <taxon>Roseobacteraceae</taxon>
        <taxon>Sulfitobacter</taxon>
    </lineage>
</organism>
<reference evidence="7" key="1">
    <citation type="journal article" date="2019" name="Int. J. Syst. Evol. Microbiol.">
        <title>The Global Catalogue of Microorganisms (GCM) 10K type strain sequencing project: providing services to taxonomists for standard genome sequencing and annotation.</title>
        <authorList>
            <consortium name="The Broad Institute Genomics Platform"/>
            <consortium name="The Broad Institute Genome Sequencing Center for Infectious Disease"/>
            <person name="Wu L."/>
            <person name="Ma J."/>
        </authorList>
    </citation>
    <scope>NUCLEOTIDE SEQUENCE [LARGE SCALE GENOMIC DNA]</scope>
    <source>
        <strain evidence="7">CCUG 66188</strain>
    </source>
</reference>
<dbReference type="Proteomes" id="UP001596353">
    <property type="component" value="Unassembled WGS sequence"/>
</dbReference>
<dbReference type="PANTHER" id="PTHR43557:SF2">
    <property type="entry name" value="RIESKE DOMAIN-CONTAINING PROTEIN-RELATED"/>
    <property type="match status" value="1"/>
</dbReference>
<evidence type="ECO:0000313" key="7">
    <source>
        <dbReference type="Proteomes" id="UP001596353"/>
    </source>
</evidence>
<keyword evidence="7" id="KW-1185">Reference proteome</keyword>
<comment type="cofactor">
    <cofactor evidence="1">
        <name>FAD</name>
        <dbReference type="ChEBI" id="CHEBI:57692"/>
    </cofactor>
</comment>
<evidence type="ECO:0000313" key="6">
    <source>
        <dbReference type="EMBL" id="MFC6762041.1"/>
    </source>
</evidence>
<gene>
    <name evidence="6" type="ORF">ACFQFQ_25070</name>
</gene>
<dbReference type="EMBL" id="JBHSWG010000003">
    <property type="protein sequence ID" value="MFC6762041.1"/>
    <property type="molecule type" value="Genomic_DNA"/>
</dbReference>
<dbReference type="InterPro" id="IPR023753">
    <property type="entry name" value="FAD/NAD-binding_dom"/>
</dbReference>
<dbReference type="PANTHER" id="PTHR43557">
    <property type="entry name" value="APOPTOSIS-INDUCING FACTOR 1"/>
    <property type="match status" value="1"/>
</dbReference>
<dbReference type="InterPro" id="IPR036188">
    <property type="entry name" value="FAD/NAD-bd_sf"/>
</dbReference>
<sequence>MQRIVIIGAGQAGCSAAFALRKRGFDGEIILTGEEPDPPYQRPPLSKAYLLGEMARKRLHLKPAGADTDAGLLRIGCEAIPTRMPSISDPNRAFGAGHARVRCADEAAIWLGFLKGPLSRAVLDYYVLTENSVDPRIDRH</sequence>
<keyword evidence="2" id="KW-0285">Flavoprotein</keyword>
<keyword evidence="3" id="KW-0274">FAD</keyword>
<evidence type="ECO:0000259" key="5">
    <source>
        <dbReference type="Pfam" id="PF07992"/>
    </source>
</evidence>
<dbReference type="Pfam" id="PF07992">
    <property type="entry name" value="Pyr_redox_2"/>
    <property type="match status" value="1"/>
</dbReference>
<dbReference type="SUPFAM" id="SSF51905">
    <property type="entry name" value="FAD/NAD(P)-binding domain"/>
    <property type="match status" value="1"/>
</dbReference>
<dbReference type="Gene3D" id="3.50.50.60">
    <property type="entry name" value="FAD/NAD(P)-binding domain"/>
    <property type="match status" value="1"/>
</dbReference>
<feature type="domain" description="FAD/NAD(P)-binding" evidence="5">
    <location>
        <begin position="3"/>
        <end position="56"/>
    </location>
</feature>
<evidence type="ECO:0000256" key="4">
    <source>
        <dbReference type="ARBA" id="ARBA00023002"/>
    </source>
</evidence>
<evidence type="ECO:0000256" key="2">
    <source>
        <dbReference type="ARBA" id="ARBA00022630"/>
    </source>
</evidence>
<comment type="caution">
    <text evidence="6">The sequence shown here is derived from an EMBL/GenBank/DDBJ whole genome shotgun (WGS) entry which is preliminary data.</text>
</comment>